<organism evidence="1 2">
    <name type="scientific">Malus baccata</name>
    <name type="common">Siberian crab apple</name>
    <name type="synonym">Pyrus baccata</name>
    <dbReference type="NCBI Taxonomy" id="106549"/>
    <lineage>
        <taxon>Eukaryota</taxon>
        <taxon>Viridiplantae</taxon>
        <taxon>Streptophyta</taxon>
        <taxon>Embryophyta</taxon>
        <taxon>Tracheophyta</taxon>
        <taxon>Spermatophyta</taxon>
        <taxon>Magnoliopsida</taxon>
        <taxon>eudicotyledons</taxon>
        <taxon>Gunneridae</taxon>
        <taxon>Pentapetalae</taxon>
        <taxon>rosids</taxon>
        <taxon>fabids</taxon>
        <taxon>Rosales</taxon>
        <taxon>Rosaceae</taxon>
        <taxon>Amygdaloideae</taxon>
        <taxon>Maleae</taxon>
        <taxon>Malus</taxon>
    </lineage>
</organism>
<dbReference type="AlphaFoldDB" id="A0A540KQN7"/>
<proteinExistence type="predicted"/>
<evidence type="ECO:0000313" key="2">
    <source>
        <dbReference type="Proteomes" id="UP000315295"/>
    </source>
</evidence>
<accession>A0A540KQN7</accession>
<protein>
    <submittedName>
        <fullName evidence="1">Uncharacterized protein</fullName>
    </submittedName>
</protein>
<gene>
    <name evidence="1" type="ORF">C1H46_037946</name>
</gene>
<sequence>MMSEINVPPSNFDPLMGGVVAGIQPNQQQVQLVDGAFLASEKSSISTVDLQGQQKSNPLAHHLSKL</sequence>
<dbReference type="Proteomes" id="UP000315295">
    <property type="component" value="Unassembled WGS sequence"/>
</dbReference>
<dbReference type="EMBL" id="VIEB01001026">
    <property type="protein sequence ID" value="TQD76531.1"/>
    <property type="molecule type" value="Genomic_DNA"/>
</dbReference>
<keyword evidence="2" id="KW-1185">Reference proteome</keyword>
<reference evidence="1 2" key="1">
    <citation type="journal article" date="2019" name="G3 (Bethesda)">
        <title>Sequencing of a Wild Apple (Malus baccata) Genome Unravels the Differences Between Cultivated and Wild Apple Species Regarding Disease Resistance and Cold Tolerance.</title>
        <authorList>
            <person name="Chen X."/>
        </authorList>
    </citation>
    <scope>NUCLEOTIDE SEQUENCE [LARGE SCALE GENOMIC DNA]</scope>
    <source>
        <strain evidence="2">cv. Shandingzi</strain>
        <tissue evidence="1">Leaves</tissue>
    </source>
</reference>
<comment type="caution">
    <text evidence="1">The sequence shown here is derived from an EMBL/GenBank/DDBJ whole genome shotgun (WGS) entry which is preliminary data.</text>
</comment>
<name>A0A540KQN7_MALBA</name>
<evidence type="ECO:0000313" key="1">
    <source>
        <dbReference type="EMBL" id="TQD76531.1"/>
    </source>
</evidence>